<dbReference type="GO" id="GO:0005886">
    <property type="term" value="C:plasma membrane"/>
    <property type="evidence" value="ECO:0007669"/>
    <property type="project" value="UniProtKB-SubCell"/>
</dbReference>
<feature type="transmembrane region" description="Helical" evidence="8">
    <location>
        <begin position="314"/>
        <end position="332"/>
    </location>
</feature>
<dbReference type="GO" id="GO:0016763">
    <property type="term" value="F:pentosyltransferase activity"/>
    <property type="evidence" value="ECO:0007669"/>
    <property type="project" value="TreeGrafter"/>
</dbReference>
<keyword evidence="7 8" id="KW-0472">Membrane</keyword>
<evidence type="ECO:0000256" key="6">
    <source>
        <dbReference type="ARBA" id="ARBA00022989"/>
    </source>
</evidence>
<dbReference type="AlphaFoldDB" id="A0A1F7YVN8"/>
<evidence type="ECO:0000313" key="11">
    <source>
        <dbReference type="Proteomes" id="UP000178870"/>
    </source>
</evidence>
<evidence type="ECO:0000313" key="10">
    <source>
        <dbReference type="EMBL" id="OGM31290.1"/>
    </source>
</evidence>
<name>A0A1F7YVN8_9BACT</name>
<feature type="transmembrane region" description="Helical" evidence="8">
    <location>
        <begin position="144"/>
        <end position="170"/>
    </location>
</feature>
<accession>A0A1F7YVN8</accession>
<reference evidence="10 11" key="1">
    <citation type="journal article" date="2016" name="Nat. Commun.">
        <title>Thousands of microbial genomes shed light on interconnected biogeochemical processes in an aquifer system.</title>
        <authorList>
            <person name="Anantharaman K."/>
            <person name="Brown C.T."/>
            <person name="Hug L.A."/>
            <person name="Sharon I."/>
            <person name="Castelle C.J."/>
            <person name="Probst A.J."/>
            <person name="Thomas B.C."/>
            <person name="Singh A."/>
            <person name="Wilkins M.J."/>
            <person name="Karaoz U."/>
            <person name="Brodie E.L."/>
            <person name="Williams K.H."/>
            <person name="Hubbard S.S."/>
            <person name="Banfield J.F."/>
        </authorList>
    </citation>
    <scope>NUCLEOTIDE SEQUENCE [LARGE SCALE GENOMIC DNA]</scope>
</reference>
<comment type="subcellular location">
    <subcellularLocation>
        <location evidence="1">Cell membrane</location>
        <topology evidence="1">Multi-pass membrane protein</topology>
    </subcellularLocation>
</comment>
<keyword evidence="3" id="KW-0328">Glycosyltransferase</keyword>
<comment type="caution">
    <text evidence="10">The sequence shown here is derived from an EMBL/GenBank/DDBJ whole genome shotgun (WGS) entry which is preliminary data.</text>
</comment>
<keyword evidence="4" id="KW-0808">Transferase</keyword>
<dbReference type="InterPro" id="IPR038731">
    <property type="entry name" value="RgtA/B/C-like"/>
</dbReference>
<evidence type="ECO:0000259" key="9">
    <source>
        <dbReference type="Pfam" id="PF13231"/>
    </source>
</evidence>
<evidence type="ECO:0000256" key="2">
    <source>
        <dbReference type="ARBA" id="ARBA00022475"/>
    </source>
</evidence>
<dbReference type="EMBL" id="MGGP01000028">
    <property type="protein sequence ID" value="OGM31290.1"/>
    <property type="molecule type" value="Genomic_DNA"/>
</dbReference>
<feature type="transmembrane region" description="Helical" evidence="8">
    <location>
        <begin position="182"/>
        <end position="201"/>
    </location>
</feature>
<feature type="transmembrane region" description="Helical" evidence="8">
    <location>
        <begin position="73"/>
        <end position="93"/>
    </location>
</feature>
<evidence type="ECO:0000256" key="1">
    <source>
        <dbReference type="ARBA" id="ARBA00004651"/>
    </source>
</evidence>
<dbReference type="GO" id="GO:0009103">
    <property type="term" value="P:lipopolysaccharide biosynthetic process"/>
    <property type="evidence" value="ECO:0007669"/>
    <property type="project" value="UniProtKB-ARBA"/>
</dbReference>
<gene>
    <name evidence="10" type="ORF">A2803_03805</name>
</gene>
<organism evidence="10 11">
    <name type="scientific">Candidatus Woesebacteria bacterium RIFCSPHIGHO2_01_FULL_44_21</name>
    <dbReference type="NCBI Taxonomy" id="1802503"/>
    <lineage>
        <taxon>Bacteria</taxon>
        <taxon>Candidatus Woeseibacteriota</taxon>
    </lineage>
</organism>
<keyword evidence="6 8" id="KW-1133">Transmembrane helix</keyword>
<dbReference type="InterPro" id="IPR050297">
    <property type="entry name" value="LipidA_mod_glycosyltrf_83"/>
</dbReference>
<evidence type="ECO:0000256" key="7">
    <source>
        <dbReference type="ARBA" id="ARBA00023136"/>
    </source>
</evidence>
<feature type="transmembrane region" description="Helical" evidence="8">
    <location>
        <begin position="213"/>
        <end position="233"/>
    </location>
</feature>
<keyword evidence="5 8" id="KW-0812">Transmembrane</keyword>
<feature type="transmembrane region" description="Helical" evidence="8">
    <location>
        <begin position="269"/>
        <end position="294"/>
    </location>
</feature>
<dbReference type="PANTHER" id="PTHR33908">
    <property type="entry name" value="MANNOSYLTRANSFERASE YKCB-RELATED"/>
    <property type="match status" value="1"/>
</dbReference>
<feature type="transmembrane region" description="Helical" evidence="8">
    <location>
        <begin position="242"/>
        <end position="263"/>
    </location>
</feature>
<evidence type="ECO:0000256" key="4">
    <source>
        <dbReference type="ARBA" id="ARBA00022679"/>
    </source>
</evidence>
<evidence type="ECO:0000256" key="3">
    <source>
        <dbReference type="ARBA" id="ARBA00022676"/>
    </source>
</evidence>
<feature type="domain" description="Glycosyltransferase RgtA/B/C/D-like" evidence="9">
    <location>
        <begin position="52"/>
        <end position="201"/>
    </location>
</feature>
<dbReference type="PANTHER" id="PTHR33908:SF11">
    <property type="entry name" value="MEMBRANE PROTEIN"/>
    <property type="match status" value="1"/>
</dbReference>
<evidence type="ECO:0000256" key="8">
    <source>
        <dbReference type="SAM" id="Phobius"/>
    </source>
</evidence>
<protein>
    <recommendedName>
        <fullName evidence="9">Glycosyltransferase RgtA/B/C/D-like domain-containing protein</fullName>
    </recommendedName>
</protein>
<keyword evidence="2" id="KW-1003">Cell membrane</keyword>
<dbReference type="Pfam" id="PF13231">
    <property type="entry name" value="PMT_2"/>
    <property type="match status" value="1"/>
</dbReference>
<feature type="transmembrane region" description="Helical" evidence="8">
    <location>
        <begin position="114"/>
        <end position="132"/>
    </location>
</feature>
<dbReference type="Proteomes" id="UP000178870">
    <property type="component" value="Unassembled WGS sequence"/>
</dbReference>
<proteinExistence type="predicted"/>
<sequence length="455" mass="52709">MKNPLFWIIALTLGLRIVTLNQSFWLDEAIGAIAARDYSYSEIVTRFIYFDNHPPLYYLLLKFWASIFGYSEIALRSLSVFFGALMVFILYKINKTASLLLATSQIHIYYSQEARMYVMAGFFAILAVYFFLKALKNKKNTGWLIFSLALVGMMGTDYMPVFLLPVFPFYVFLRKRKAFSKLVASFVPLVIFGVLWLPVISTQIGNYREVSSSFLFGGATFKQAVLFWIKFAFGRISFEPKIIYYALVGLASLPIITSLFISFRKRNLLIWLWLSVPVILGFLASFLFPAFSYFRFVYILPAFYILIARANKKFLVYLVILFNFLGLVIYYADPHQQREQWRQAVKFIESEPEPESIALFEFSAPFAPYLWYSQDKLEARGATDAISAGPKTKNLTRKLIEDKSRIYYFDYLRDVSDPERFVEKVITEEGFKEISKTTEFVGIGAITTYEKVKQI</sequence>
<evidence type="ECO:0000256" key="5">
    <source>
        <dbReference type="ARBA" id="ARBA00022692"/>
    </source>
</evidence>